<comment type="caution">
    <text evidence="2">The sequence shown here is derived from an EMBL/GenBank/DDBJ whole genome shotgun (WGS) entry which is preliminary data.</text>
</comment>
<dbReference type="EMBL" id="CAJPWZ010001775">
    <property type="protein sequence ID" value="CAG2223093.1"/>
    <property type="molecule type" value="Genomic_DNA"/>
</dbReference>
<accession>A0A8S3SRT8</accession>
<dbReference type="InterPro" id="IPR036691">
    <property type="entry name" value="Endo/exonu/phosph_ase_sf"/>
</dbReference>
<reference evidence="2" key="1">
    <citation type="submission" date="2021-03" db="EMBL/GenBank/DDBJ databases">
        <authorList>
            <person name="Bekaert M."/>
        </authorList>
    </citation>
    <scope>NUCLEOTIDE SEQUENCE</scope>
</reference>
<proteinExistence type="predicted"/>
<gene>
    <name evidence="2" type="ORF">MEDL_36369</name>
</gene>
<name>A0A8S3SRT8_MYTED</name>
<dbReference type="SUPFAM" id="SSF56219">
    <property type="entry name" value="DNase I-like"/>
    <property type="match status" value="1"/>
</dbReference>
<dbReference type="InterPro" id="IPR005135">
    <property type="entry name" value="Endo/exonuclease/phosphatase"/>
</dbReference>
<dbReference type="GO" id="GO:0003824">
    <property type="term" value="F:catalytic activity"/>
    <property type="evidence" value="ECO:0007669"/>
    <property type="project" value="InterPro"/>
</dbReference>
<evidence type="ECO:0000313" key="3">
    <source>
        <dbReference type="Proteomes" id="UP000683360"/>
    </source>
</evidence>
<dbReference type="Pfam" id="PF03372">
    <property type="entry name" value="Exo_endo_phos"/>
    <property type="match status" value="1"/>
</dbReference>
<keyword evidence="3" id="KW-1185">Reference proteome</keyword>
<dbReference type="OrthoDB" id="6480243at2759"/>
<evidence type="ECO:0000313" key="2">
    <source>
        <dbReference type="EMBL" id="CAG2223093.1"/>
    </source>
</evidence>
<feature type="domain" description="Endonuclease/exonuclease/phosphatase" evidence="1">
    <location>
        <begin position="65"/>
        <end position="165"/>
    </location>
</feature>
<dbReference type="Gene3D" id="3.60.10.10">
    <property type="entry name" value="Endonuclease/exonuclease/phosphatase"/>
    <property type="match status" value="1"/>
</dbReference>
<dbReference type="Proteomes" id="UP000683360">
    <property type="component" value="Unassembled WGS sequence"/>
</dbReference>
<sequence>MDDILLPLYNVHIDDKPSIRTVYISNLIFSLIIVLILLQSNDIEQNPGPNSSRYSYQNIKIAGINVNSLRYKIDLIHSELGECDVICVSETKLKANVGSTDLVMPNFHNPDLFRKDRSTDGGGGILIYVRDSLHCKRRSDLEIAELESVCVEITTQTDDTCLYCVVHDERSAAESLGQDLESLDQWAGEWGVTFNADKTKSMYFTRKSNIDVTSLCMNDAPLENVSEHKHLGITLSSNAKWSSHIQDIYSKAYQSEEQIRNKATKKEKDDLISRADDTKVHLTTKRNCTPT</sequence>
<evidence type="ECO:0000259" key="1">
    <source>
        <dbReference type="Pfam" id="PF03372"/>
    </source>
</evidence>
<protein>
    <recommendedName>
        <fullName evidence="1">Endonuclease/exonuclease/phosphatase domain-containing protein</fullName>
    </recommendedName>
</protein>
<organism evidence="2 3">
    <name type="scientific">Mytilus edulis</name>
    <name type="common">Blue mussel</name>
    <dbReference type="NCBI Taxonomy" id="6550"/>
    <lineage>
        <taxon>Eukaryota</taxon>
        <taxon>Metazoa</taxon>
        <taxon>Spiralia</taxon>
        <taxon>Lophotrochozoa</taxon>
        <taxon>Mollusca</taxon>
        <taxon>Bivalvia</taxon>
        <taxon>Autobranchia</taxon>
        <taxon>Pteriomorphia</taxon>
        <taxon>Mytilida</taxon>
        <taxon>Mytiloidea</taxon>
        <taxon>Mytilidae</taxon>
        <taxon>Mytilinae</taxon>
        <taxon>Mytilus</taxon>
    </lineage>
</organism>
<dbReference type="AlphaFoldDB" id="A0A8S3SRT8"/>
<dbReference type="PANTHER" id="PTHR33332">
    <property type="entry name" value="REVERSE TRANSCRIPTASE DOMAIN-CONTAINING PROTEIN"/>
    <property type="match status" value="1"/>
</dbReference>